<dbReference type="Proteomes" id="UP001597418">
    <property type="component" value="Unassembled WGS sequence"/>
</dbReference>
<dbReference type="EMBL" id="JBHUMB010000014">
    <property type="protein sequence ID" value="MFD2744732.1"/>
    <property type="molecule type" value="Genomic_DNA"/>
</dbReference>
<gene>
    <name evidence="2" type="ORF">ACFSQ6_15140</name>
</gene>
<organism evidence="2 3">
    <name type="scientific">Sphingobacterium populi</name>
    <dbReference type="NCBI Taxonomy" id="1812824"/>
    <lineage>
        <taxon>Bacteria</taxon>
        <taxon>Pseudomonadati</taxon>
        <taxon>Bacteroidota</taxon>
        <taxon>Sphingobacteriia</taxon>
        <taxon>Sphingobacteriales</taxon>
        <taxon>Sphingobacteriaceae</taxon>
        <taxon>Sphingobacterium</taxon>
    </lineage>
</organism>
<name>A0ABW5UJ75_9SPHI</name>
<protein>
    <submittedName>
        <fullName evidence="2">SymE family type I addiction module toxin</fullName>
    </submittedName>
</protein>
<dbReference type="RefSeq" id="WP_066752534.1">
    <property type="nucleotide sequence ID" value="NZ_JBHUMB010000014.1"/>
</dbReference>
<proteinExistence type="predicted"/>
<evidence type="ECO:0000313" key="2">
    <source>
        <dbReference type="EMBL" id="MFD2744732.1"/>
    </source>
</evidence>
<dbReference type="Pfam" id="PF08845">
    <property type="entry name" value="SymE_toxin"/>
    <property type="match status" value="1"/>
</dbReference>
<feature type="domain" description="Toxin SymE-like" evidence="1">
    <location>
        <begin position="16"/>
        <end position="65"/>
    </location>
</feature>
<dbReference type="InterPro" id="IPR014944">
    <property type="entry name" value="Toxin_SymE-like"/>
</dbReference>
<sequence length="69" mass="7985">MLKKKNKKYIASSQKRKTTLQKRYRYGDGRVVPELRLSVVWLEEMGFTGGQKLDITVSKDRLIITRGNG</sequence>
<keyword evidence="3" id="KW-1185">Reference proteome</keyword>
<accession>A0ABW5UJ75</accession>
<comment type="caution">
    <text evidence="2">The sequence shown here is derived from an EMBL/GenBank/DDBJ whole genome shotgun (WGS) entry which is preliminary data.</text>
</comment>
<reference evidence="3" key="1">
    <citation type="journal article" date="2019" name="Int. J. Syst. Evol. Microbiol.">
        <title>The Global Catalogue of Microorganisms (GCM) 10K type strain sequencing project: providing services to taxonomists for standard genome sequencing and annotation.</title>
        <authorList>
            <consortium name="The Broad Institute Genomics Platform"/>
            <consortium name="The Broad Institute Genome Sequencing Center for Infectious Disease"/>
            <person name="Wu L."/>
            <person name="Ma J."/>
        </authorList>
    </citation>
    <scope>NUCLEOTIDE SEQUENCE [LARGE SCALE GENOMIC DNA]</scope>
    <source>
        <strain evidence="3">KCTC 42247</strain>
    </source>
</reference>
<evidence type="ECO:0000313" key="3">
    <source>
        <dbReference type="Proteomes" id="UP001597418"/>
    </source>
</evidence>
<evidence type="ECO:0000259" key="1">
    <source>
        <dbReference type="Pfam" id="PF08845"/>
    </source>
</evidence>